<keyword evidence="2" id="KW-0732">Signal</keyword>
<proteinExistence type="predicted"/>
<organism evidence="4 5">
    <name type="scientific">Orchesella dallaii</name>
    <dbReference type="NCBI Taxonomy" id="48710"/>
    <lineage>
        <taxon>Eukaryota</taxon>
        <taxon>Metazoa</taxon>
        <taxon>Ecdysozoa</taxon>
        <taxon>Arthropoda</taxon>
        <taxon>Hexapoda</taxon>
        <taxon>Collembola</taxon>
        <taxon>Entomobryomorpha</taxon>
        <taxon>Entomobryoidea</taxon>
        <taxon>Orchesellidae</taxon>
        <taxon>Orchesellinae</taxon>
        <taxon>Orchesella</taxon>
    </lineage>
</organism>
<dbReference type="InterPro" id="IPR001254">
    <property type="entry name" value="Trypsin_dom"/>
</dbReference>
<name>A0ABP1REB0_9HEXA</name>
<dbReference type="Pfam" id="PF00089">
    <property type="entry name" value="Trypsin"/>
    <property type="match status" value="1"/>
</dbReference>
<dbReference type="PROSITE" id="PS00134">
    <property type="entry name" value="TRYPSIN_HIS"/>
    <property type="match status" value="1"/>
</dbReference>
<dbReference type="PROSITE" id="PS50240">
    <property type="entry name" value="TRYPSIN_DOM"/>
    <property type="match status" value="1"/>
</dbReference>
<dbReference type="SUPFAM" id="SSF50494">
    <property type="entry name" value="Trypsin-like serine proteases"/>
    <property type="match status" value="1"/>
</dbReference>
<feature type="signal peptide" evidence="2">
    <location>
        <begin position="1"/>
        <end position="16"/>
    </location>
</feature>
<reference evidence="4 5" key="1">
    <citation type="submission" date="2024-08" db="EMBL/GenBank/DDBJ databases">
        <authorList>
            <person name="Cucini C."/>
            <person name="Frati F."/>
        </authorList>
    </citation>
    <scope>NUCLEOTIDE SEQUENCE [LARGE SCALE GENOMIC DNA]</scope>
</reference>
<feature type="chain" id="PRO_5045863589" description="Peptidase S1 domain-containing protein" evidence="2">
    <location>
        <begin position="17"/>
        <end position="848"/>
    </location>
</feature>
<evidence type="ECO:0000313" key="4">
    <source>
        <dbReference type="EMBL" id="CAL8124218.1"/>
    </source>
</evidence>
<feature type="region of interest" description="Disordered" evidence="1">
    <location>
        <begin position="263"/>
        <end position="334"/>
    </location>
</feature>
<dbReference type="SMART" id="SM00020">
    <property type="entry name" value="Tryp_SPc"/>
    <property type="match status" value="1"/>
</dbReference>
<feature type="compositionally biased region" description="Acidic residues" evidence="1">
    <location>
        <begin position="191"/>
        <end position="206"/>
    </location>
</feature>
<feature type="compositionally biased region" description="Polar residues" evidence="1">
    <location>
        <begin position="417"/>
        <end position="432"/>
    </location>
</feature>
<evidence type="ECO:0000313" key="5">
    <source>
        <dbReference type="Proteomes" id="UP001642540"/>
    </source>
</evidence>
<dbReference type="InterPro" id="IPR009003">
    <property type="entry name" value="Peptidase_S1_PA"/>
</dbReference>
<accession>A0ABP1REB0</accession>
<keyword evidence="5" id="KW-1185">Reference proteome</keyword>
<dbReference type="InterPro" id="IPR018114">
    <property type="entry name" value="TRYPSIN_HIS"/>
</dbReference>
<dbReference type="InterPro" id="IPR001314">
    <property type="entry name" value="Peptidase_S1A"/>
</dbReference>
<feature type="region of interest" description="Disordered" evidence="1">
    <location>
        <begin position="484"/>
        <end position="510"/>
    </location>
</feature>
<protein>
    <recommendedName>
        <fullName evidence="3">Peptidase S1 domain-containing protein</fullName>
    </recommendedName>
</protein>
<dbReference type="CDD" id="cd00190">
    <property type="entry name" value="Tryp_SPc"/>
    <property type="match status" value="1"/>
</dbReference>
<gene>
    <name evidence="4" type="ORF">ODALV1_LOCUS20521</name>
</gene>
<dbReference type="PANTHER" id="PTHR24258">
    <property type="entry name" value="SERINE PROTEASE-RELATED"/>
    <property type="match status" value="1"/>
</dbReference>
<dbReference type="EMBL" id="CAXLJM020000068">
    <property type="protein sequence ID" value="CAL8124218.1"/>
    <property type="molecule type" value="Genomic_DNA"/>
</dbReference>
<comment type="caution">
    <text evidence="4">The sequence shown here is derived from an EMBL/GenBank/DDBJ whole genome shotgun (WGS) entry which is preliminary data.</text>
</comment>
<dbReference type="PANTHER" id="PTHR24258:SF140">
    <property type="entry name" value="BCDNA.GH08420-RELATED"/>
    <property type="match status" value="1"/>
</dbReference>
<feature type="region of interest" description="Disordered" evidence="1">
    <location>
        <begin position="139"/>
        <end position="225"/>
    </location>
</feature>
<dbReference type="Proteomes" id="UP001642540">
    <property type="component" value="Unassembled WGS sequence"/>
</dbReference>
<evidence type="ECO:0000259" key="3">
    <source>
        <dbReference type="PROSITE" id="PS50240"/>
    </source>
</evidence>
<feature type="compositionally biased region" description="Acidic residues" evidence="1">
    <location>
        <begin position="291"/>
        <end position="301"/>
    </location>
</feature>
<feature type="compositionally biased region" description="Polar residues" evidence="1">
    <location>
        <begin position="181"/>
        <end position="190"/>
    </location>
</feature>
<feature type="domain" description="Peptidase S1" evidence="3">
    <location>
        <begin position="596"/>
        <end position="846"/>
    </location>
</feature>
<evidence type="ECO:0000256" key="1">
    <source>
        <dbReference type="SAM" id="MobiDB-lite"/>
    </source>
</evidence>
<sequence length="848" mass="93113">MKGCILFILFLSLWNGFETMGTNNQSTYRQFSPGIQGVGEVQSVDADEYAHILRNHSDHGDVTTEISENNTDLESNGSAANDSLLDNIQPHLEPQVIDKRLGYEHVEHVELDRRKGSGDVHEQTNDDLSFSGLLNGLLDSFINTPDPPLSQPRQTTPQPRSPVEEIEEDEEEEEEEDAPIASSTPGTVEETSNEEDVSETPLDDSVEQNSTIEIPEPPKKVSKPCGGECRNIIFGLFLCDEIDNDAFCSEPGLACCVNNPEEVFKPDQDDESTEVVLDNDHETRNEGTQNESEEPENENENSPETNIQKHRPVIQQQQPPPQPPRYPSHFNRVPYPPQSHYYYPQNTPSPVMVHQPRMPLPCPRYCVKSYLESYCSDRLPSQFACGVDGFCCAHDVTINSNKNDSVDANLDEEEDSNVFTNESSNDQDNTSPNKILGPCTEEVGSCVSTNIVSIICFGHATPTDMYTCPRNTMKCCARKTALPKESLPPTTTTTPPPRQDPITRNTSSYVPNIPPQFPPTQQFGNKFPHPTPPPSPILAETPPPPHAIPTQQFGSQVFSNSIHPTRNPPPRQPIGSYVCGVKGVPTVSKRRRKKRVVGGSDSLPGEWCWQVALINSLNQYLCGGALIGTQWVLTAAHCVTNIVRSGDAIYVRVGDHDLTSRYGSPGAQTLRVATTYIHHNHNSQTLDNDIALLKLQGNAALKEGVCLVCLPSRNHMSEMPGKRCTVTGYGYMGESGPIPLRIREASLPIVSETECVSKVNAVTEKVFALPMSSFCAGGELRNDACQGDGGGPLVCRADDPNTGDSGTGYYELTGLVSWGFGCGRENVPGVYVKVSSFIGWIHQIIRSN</sequence>
<evidence type="ECO:0000256" key="2">
    <source>
        <dbReference type="SAM" id="SignalP"/>
    </source>
</evidence>
<feature type="region of interest" description="Disordered" evidence="1">
    <location>
        <begin position="402"/>
        <end position="432"/>
    </location>
</feature>
<dbReference type="InterPro" id="IPR043504">
    <property type="entry name" value="Peptidase_S1_PA_chymotrypsin"/>
</dbReference>
<feature type="compositionally biased region" description="Acidic residues" evidence="1">
    <location>
        <begin position="164"/>
        <end position="178"/>
    </location>
</feature>
<dbReference type="PRINTS" id="PR00722">
    <property type="entry name" value="CHYMOTRYPSIN"/>
</dbReference>
<dbReference type="Gene3D" id="2.40.10.10">
    <property type="entry name" value="Trypsin-like serine proteases"/>
    <property type="match status" value="1"/>
</dbReference>